<dbReference type="InterPro" id="IPR018392">
    <property type="entry name" value="LysM"/>
</dbReference>
<dbReference type="PROSITE" id="PS51782">
    <property type="entry name" value="LYSM"/>
    <property type="match status" value="1"/>
</dbReference>
<sequence length="228" mass="23083">MAVHGGRTTATVSRCLAVWSAATVAAGSLLGWLVPGMLRHSPGHASFEAALVLGCQAAAAVCAAWLWTLVSLVALDASRGLPERRTAAPTLLRRVVLLACGLGVVGGMASPALAGQGSAGESPATRLAGLPLPDRPSAGLRLGHLAGEPPSTTPAAEAARTRTVVVSPGDTLWSIAAADLHQGATATAVDEHWRAVHAANRAVIGPDPHLITPGQWLRLPPPDPPSPA</sequence>
<evidence type="ECO:0000313" key="3">
    <source>
        <dbReference type="EMBL" id="QBR91956.1"/>
    </source>
</evidence>
<dbReference type="Proteomes" id="UP000294894">
    <property type="component" value="Chromosome"/>
</dbReference>
<dbReference type="KEGG" id="noy:EXE57_06440"/>
<feature type="transmembrane region" description="Helical" evidence="1">
    <location>
        <begin position="95"/>
        <end position="114"/>
    </location>
</feature>
<dbReference type="AlphaFoldDB" id="A0A4P7GJ07"/>
<gene>
    <name evidence="3" type="ORF">EXE57_06440</name>
</gene>
<accession>A0A4P7GJ07</accession>
<evidence type="ECO:0000313" key="4">
    <source>
        <dbReference type="Proteomes" id="UP000294894"/>
    </source>
</evidence>
<keyword evidence="1" id="KW-0812">Transmembrane</keyword>
<protein>
    <submittedName>
        <fullName evidence="3">LysM domain-containing protein</fullName>
    </submittedName>
</protein>
<keyword evidence="4" id="KW-1185">Reference proteome</keyword>
<evidence type="ECO:0000256" key="1">
    <source>
        <dbReference type="SAM" id="Phobius"/>
    </source>
</evidence>
<evidence type="ECO:0000259" key="2">
    <source>
        <dbReference type="PROSITE" id="PS51782"/>
    </source>
</evidence>
<proteinExistence type="predicted"/>
<name>A0A4P7GJ07_9ACTN</name>
<keyword evidence="1" id="KW-0472">Membrane</keyword>
<reference evidence="3 4" key="1">
    <citation type="submission" date="2019-03" db="EMBL/GenBank/DDBJ databases">
        <title>Three New Species of Nocardioides, Nocardioides euryhalodurans sp. nov., Nocardioides seonyuensis sp. nov. and Nocardioides eburneoflavus sp. nov., Iolated from Soil.</title>
        <authorList>
            <person name="Roh S.G."/>
            <person name="Lee C."/>
            <person name="Kim M.-K."/>
            <person name="Kim S.B."/>
        </authorList>
    </citation>
    <scope>NUCLEOTIDE SEQUENCE [LARGE SCALE GENOMIC DNA]</scope>
    <source>
        <strain evidence="3 4">MMS17-SY117</strain>
    </source>
</reference>
<feature type="domain" description="LysM" evidence="2">
    <location>
        <begin position="162"/>
        <end position="219"/>
    </location>
</feature>
<feature type="transmembrane region" description="Helical" evidence="1">
    <location>
        <begin position="16"/>
        <end position="38"/>
    </location>
</feature>
<keyword evidence="1" id="KW-1133">Transmembrane helix</keyword>
<dbReference type="EMBL" id="CP038267">
    <property type="protein sequence ID" value="QBR91956.1"/>
    <property type="molecule type" value="Genomic_DNA"/>
</dbReference>
<dbReference type="RefSeq" id="WP_135075269.1">
    <property type="nucleotide sequence ID" value="NZ_CP038267.1"/>
</dbReference>
<dbReference type="Gene3D" id="3.10.350.10">
    <property type="entry name" value="LysM domain"/>
    <property type="match status" value="1"/>
</dbReference>
<dbReference type="OrthoDB" id="3210682at2"/>
<dbReference type="InterPro" id="IPR036779">
    <property type="entry name" value="LysM_dom_sf"/>
</dbReference>
<organism evidence="3 4">
    <name type="scientific">Nocardioides euryhalodurans</name>
    <dbReference type="NCBI Taxonomy" id="2518370"/>
    <lineage>
        <taxon>Bacteria</taxon>
        <taxon>Bacillati</taxon>
        <taxon>Actinomycetota</taxon>
        <taxon>Actinomycetes</taxon>
        <taxon>Propionibacteriales</taxon>
        <taxon>Nocardioidaceae</taxon>
        <taxon>Nocardioides</taxon>
    </lineage>
</organism>
<feature type="transmembrane region" description="Helical" evidence="1">
    <location>
        <begin position="50"/>
        <end position="75"/>
    </location>
</feature>
<dbReference type="CDD" id="cd00118">
    <property type="entry name" value="LysM"/>
    <property type="match status" value="1"/>
</dbReference>